<dbReference type="GO" id="GO:0003743">
    <property type="term" value="F:translation initiation factor activity"/>
    <property type="evidence" value="ECO:0007669"/>
    <property type="project" value="InterPro"/>
</dbReference>
<sequence length="395" mass="43273">MAATVSPWANKPGAWALDAEQHEEELLQQKEQDTNGTLQNSVIHGKPLADFPSLSAAAVVKPKKKNKGQTLSLAEFTTYSAPKPSQKQAEPQGLTTQELLALPTGPRERSAEELERDRGRLGGGFRSYGSNGSNSRYSNGDESSNSRWGSSRVSDDAPRRDSGPSRADEDDDWGAGKKSMVGTNSFDRRERGERGERGSGGGFFNSQSRADDSDKWGSSKSFLPSSEGRRFSSERKVIGFTSDGGADADNWGKNKKEESVVGGDRPRLNLQPRTLPVSNEKQEGLETVSKPIAPPARGANPFGAARPREDVLAEKGQDWKKIDEQLEAVKLKEVGQVADKLERKRSFGLGNGRVEDRTERTWRKPESSVDSRPQSAEKIEEKIEETIENGDGEEK</sequence>
<feature type="compositionally biased region" description="Acidic residues" evidence="1">
    <location>
        <begin position="386"/>
        <end position="395"/>
    </location>
</feature>
<dbReference type="Pfam" id="PF06273">
    <property type="entry name" value="eIF-4B"/>
    <property type="match status" value="1"/>
</dbReference>
<dbReference type="PANTHER" id="PTHR32091">
    <property type="entry name" value="EUKARYOTIC TRANSLATION INITIATION FACTOR 4B"/>
    <property type="match status" value="1"/>
</dbReference>
<dbReference type="EMBL" id="OIVN01004702">
    <property type="protein sequence ID" value="SPD18839.1"/>
    <property type="molecule type" value="Genomic_DNA"/>
</dbReference>
<dbReference type="AlphaFoldDB" id="A0A2N9I497"/>
<proteinExistence type="predicted"/>
<gene>
    <name evidence="2" type="ORF">FSB_LOCUS46721</name>
</gene>
<name>A0A2N9I497_FAGSY</name>
<accession>A0A2N9I497</accession>
<dbReference type="PANTHER" id="PTHR32091:SF17">
    <property type="entry name" value="EUKARYOTIC TRANSLATION INITIATION FACTOR 4B3"/>
    <property type="match status" value="1"/>
</dbReference>
<evidence type="ECO:0008006" key="3">
    <source>
        <dbReference type="Google" id="ProtNLM"/>
    </source>
</evidence>
<feature type="compositionally biased region" description="Basic and acidic residues" evidence="1">
    <location>
        <begin position="353"/>
        <end position="385"/>
    </location>
</feature>
<protein>
    <recommendedName>
        <fullName evidence="3">Eukaryotic translation initiation factor 4B3-like</fullName>
    </recommendedName>
</protein>
<organism evidence="2">
    <name type="scientific">Fagus sylvatica</name>
    <name type="common">Beechnut</name>
    <dbReference type="NCBI Taxonomy" id="28930"/>
    <lineage>
        <taxon>Eukaryota</taxon>
        <taxon>Viridiplantae</taxon>
        <taxon>Streptophyta</taxon>
        <taxon>Embryophyta</taxon>
        <taxon>Tracheophyta</taxon>
        <taxon>Spermatophyta</taxon>
        <taxon>Magnoliopsida</taxon>
        <taxon>eudicotyledons</taxon>
        <taxon>Gunneridae</taxon>
        <taxon>Pentapetalae</taxon>
        <taxon>rosids</taxon>
        <taxon>fabids</taxon>
        <taxon>Fagales</taxon>
        <taxon>Fagaceae</taxon>
        <taxon>Fagus</taxon>
    </lineage>
</organism>
<feature type="compositionally biased region" description="Basic and acidic residues" evidence="1">
    <location>
        <begin position="106"/>
        <end position="120"/>
    </location>
</feature>
<feature type="compositionally biased region" description="Low complexity" evidence="1">
    <location>
        <begin position="127"/>
        <end position="152"/>
    </location>
</feature>
<feature type="region of interest" description="Disordered" evidence="1">
    <location>
        <begin position="60"/>
        <end position="306"/>
    </location>
</feature>
<feature type="region of interest" description="Disordered" evidence="1">
    <location>
        <begin position="345"/>
        <end position="395"/>
    </location>
</feature>
<feature type="compositionally biased region" description="Basic and acidic residues" evidence="1">
    <location>
        <begin position="153"/>
        <end position="167"/>
    </location>
</feature>
<feature type="compositionally biased region" description="Basic and acidic residues" evidence="1">
    <location>
        <begin position="227"/>
        <end position="237"/>
    </location>
</feature>
<dbReference type="GO" id="GO:0003729">
    <property type="term" value="F:mRNA binding"/>
    <property type="evidence" value="ECO:0007669"/>
    <property type="project" value="TreeGrafter"/>
</dbReference>
<feature type="compositionally biased region" description="Basic and acidic residues" evidence="1">
    <location>
        <begin position="186"/>
        <end position="197"/>
    </location>
</feature>
<reference evidence="2" key="1">
    <citation type="submission" date="2018-02" db="EMBL/GenBank/DDBJ databases">
        <authorList>
            <person name="Cohen D.B."/>
            <person name="Kent A.D."/>
        </authorList>
    </citation>
    <scope>NUCLEOTIDE SEQUENCE</scope>
</reference>
<evidence type="ECO:0000313" key="2">
    <source>
        <dbReference type="EMBL" id="SPD18839.1"/>
    </source>
</evidence>
<feature type="compositionally biased region" description="Basic and acidic residues" evidence="1">
    <location>
        <begin position="250"/>
        <end position="267"/>
    </location>
</feature>
<dbReference type="InterPro" id="IPR010433">
    <property type="entry name" value="EIF-4B_pln"/>
</dbReference>
<feature type="compositionally biased region" description="Polar residues" evidence="1">
    <location>
        <begin position="68"/>
        <end position="98"/>
    </location>
</feature>
<evidence type="ECO:0000256" key="1">
    <source>
        <dbReference type="SAM" id="MobiDB-lite"/>
    </source>
</evidence>